<comment type="caution">
    <text evidence="1">The sequence shown here is derived from an EMBL/GenBank/DDBJ whole genome shotgun (WGS) entry which is preliminary data.</text>
</comment>
<gene>
    <name evidence="1" type="ORF">OMO38_18730</name>
</gene>
<dbReference type="Pfam" id="PF09697">
    <property type="entry name" value="Porph_ging"/>
    <property type="match status" value="1"/>
</dbReference>
<sequence>MKLTYFLLFFVIGFTHAQTHRYFYELKFKQDSTQIEPLKSYMVLDINPENTKYYDYVFLEKDSINKANQSEGLNWTKHIPVTRKKNSNENINFRTIDFQLYSYATEDVIHWKLSEETKKDGNFTVQKATTNFGGRKWTAWFTKEIPFSEGPYKFKGLPGLIVTLEDSQQQYVFNLMKSKKLAQTYDTSNILEVRYGNSPLLVAEKTFVKKQMEYYNDPMHRMREKLRTGTSSSFDYNGVRYTDANDLIPLMKDEQNYIRRYNNPIERNKAIKYPVK</sequence>
<keyword evidence="2" id="KW-1185">Reference proteome</keyword>
<name>A0ABT3I3F4_9FLAO</name>
<dbReference type="Proteomes" id="UP001163731">
    <property type="component" value="Unassembled WGS sequence"/>
</dbReference>
<dbReference type="EMBL" id="JAPDHW010000022">
    <property type="protein sequence ID" value="MCW3170568.1"/>
    <property type="molecule type" value="Genomic_DNA"/>
</dbReference>
<organism evidence="1 2">
    <name type="scientific">Chryseobacterium kimseyorum</name>
    <dbReference type="NCBI Taxonomy" id="2984028"/>
    <lineage>
        <taxon>Bacteria</taxon>
        <taxon>Pseudomonadati</taxon>
        <taxon>Bacteroidota</taxon>
        <taxon>Flavobacteriia</taxon>
        <taxon>Flavobacteriales</taxon>
        <taxon>Weeksellaceae</taxon>
        <taxon>Chryseobacterium group</taxon>
        <taxon>Chryseobacterium</taxon>
    </lineage>
</organism>
<dbReference type="NCBIfam" id="TIGR01200">
    <property type="entry name" value="GLPGLI"/>
    <property type="match status" value="1"/>
</dbReference>
<accession>A0ABT3I3F4</accession>
<dbReference type="InterPro" id="IPR005901">
    <property type="entry name" value="GLPGLI"/>
</dbReference>
<reference evidence="1" key="1">
    <citation type="submission" date="2022-10" db="EMBL/GenBank/DDBJ databases">
        <title>Chryseobacterium babae sp. nov. isolated from the gut of the beetle Oryctes rhinoceros, and Chryseobacterium kimseyorum sp. nov., isolated from a stick insect rearing cage.</title>
        <authorList>
            <person name="Shelomi M."/>
            <person name="Han C.-J."/>
            <person name="Chen W.-M."/>
            <person name="Chen H.-K."/>
            <person name="Liaw S.-J."/>
            <person name="Muhle E."/>
            <person name="Clermont D."/>
        </authorList>
    </citation>
    <scope>NUCLEOTIDE SEQUENCE</scope>
    <source>
        <strain evidence="1">09-1422</strain>
    </source>
</reference>
<evidence type="ECO:0000313" key="2">
    <source>
        <dbReference type="Proteomes" id="UP001163731"/>
    </source>
</evidence>
<evidence type="ECO:0000313" key="1">
    <source>
        <dbReference type="EMBL" id="MCW3170568.1"/>
    </source>
</evidence>
<dbReference type="RefSeq" id="WP_264751703.1">
    <property type="nucleotide sequence ID" value="NZ_JAPDHW010000022.1"/>
</dbReference>
<proteinExistence type="predicted"/>
<protein>
    <submittedName>
        <fullName evidence="1">GLPGLI family protein</fullName>
    </submittedName>
</protein>